<accession>A0AAN6YQ56</accession>
<organism evidence="8 9">
    <name type="scientific">Canariomyces notabilis</name>
    <dbReference type="NCBI Taxonomy" id="2074819"/>
    <lineage>
        <taxon>Eukaryota</taxon>
        <taxon>Fungi</taxon>
        <taxon>Dikarya</taxon>
        <taxon>Ascomycota</taxon>
        <taxon>Pezizomycotina</taxon>
        <taxon>Sordariomycetes</taxon>
        <taxon>Sordariomycetidae</taxon>
        <taxon>Sordariales</taxon>
        <taxon>Chaetomiaceae</taxon>
        <taxon>Canariomyces</taxon>
    </lineage>
</organism>
<dbReference type="RefSeq" id="XP_064669040.1">
    <property type="nucleotide sequence ID" value="XM_064818837.1"/>
</dbReference>
<proteinExistence type="predicted"/>
<dbReference type="AlphaFoldDB" id="A0AAN6YQ56"/>
<evidence type="ECO:0000259" key="7">
    <source>
        <dbReference type="PROSITE" id="PS51706"/>
    </source>
</evidence>
<evidence type="ECO:0000256" key="2">
    <source>
        <dbReference type="ARBA" id="ARBA00022741"/>
    </source>
</evidence>
<name>A0AAN6YQ56_9PEZI</name>
<evidence type="ECO:0000256" key="3">
    <source>
        <dbReference type="ARBA" id="ARBA00022842"/>
    </source>
</evidence>
<feature type="domain" description="EngB-type G" evidence="7">
    <location>
        <begin position="114"/>
        <end position="329"/>
    </location>
</feature>
<dbReference type="GeneID" id="89942963"/>
<keyword evidence="1" id="KW-0479">Metal-binding</keyword>
<evidence type="ECO:0000313" key="8">
    <source>
        <dbReference type="EMBL" id="KAK4111470.1"/>
    </source>
</evidence>
<dbReference type="PANTHER" id="PTHR46498:SF1">
    <property type="entry name" value="GTP-BINDING PROTEIN 8"/>
    <property type="match status" value="1"/>
</dbReference>
<feature type="region of interest" description="Disordered" evidence="5">
    <location>
        <begin position="192"/>
        <end position="211"/>
    </location>
</feature>
<dbReference type="SUPFAM" id="SSF52540">
    <property type="entry name" value="P-loop containing nucleoside triphosphate hydrolases"/>
    <property type="match status" value="1"/>
</dbReference>
<feature type="signal peptide" evidence="6">
    <location>
        <begin position="1"/>
        <end position="18"/>
    </location>
</feature>
<gene>
    <name evidence="8" type="ORF">N656DRAFT_837865</name>
</gene>
<dbReference type="Gene3D" id="3.40.50.300">
    <property type="entry name" value="P-loop containing nucleotide triphosphate hydrolases"/>
    <property type="match status" value="1"/>
</dbReference>
<dbReference type="GO" id="GO:0005739">
    <property type="term" value="C:mitochondrion"/>
    <property type="evidence" value="ECO:0007669"/>
    <property type="project" value="TreeGrafter"/>
</dbReference>
<feature type="region of interest" description="Disordered" evidence="5">
    <location>
        <begin position="14"/>
        <end position="75"/>
    </location>
</feature>
<dbReference type="PROSITE" id="PS51706">
    <property type="entry name" value="G_ENGB"/>
    <property type="match status" value="1"/>
</dbReference>
<evidence type="ECO:0000256" key="6">
    <source>
        <dbReference type="SAM" id="SignalP"/>
    </source>
</evidence>
<feature type="chain" id="PRO_5042903091" description="EngB-type G domain-containing protein" evidence="6">
    <location>
        <begin position="19"/>
        <end position="397"/>
    </location>
</feature>
<dbReference type="InterPro" id="IPR030393">
    <property type="entry name" value="G_ENGB_dom"/>
</dbReference>
<dbReference type="Proteomes" id="UP001302812">
    <property type="component" value="Unassembled WGS sequence"/>
</dbReference>
<evidence type="ECO:0000313" key="9">
    <source>
        <dbReference type="Proteomes" id="UP001302812"/>
    </source>
</evidence>
<dbReference type="PANTHER" id="PTHR46498">
    <property type="entry name" value="GTP-BINDING PROTEIN 8"/>
    <property type="match status" value="1"/>
</dbReference>
<dbReference type="InterPro" id="IPR006073">
    <property type="entry name" value="GTP-bd"/>
</dbReference>
<keyword evidence="9" id="KW-1185">Reference proteome</keyword>
<feature type="compositionally biased region" description="Low complexity" evidence="5">
    <location>
        <begin position="31"/>
        <end position="56"/>
    </location>
</feature>
<evidence type="ECO:0000256" key="4">
    <source>
        <dbReference type="ARBA" id="ARBA00023134"/>
    </source>
</evidence>
<dbReference type="InterPro" id="IPR052279">
    <property type="entry name" value="EngB_GTPase"/>
</dbReference>
<reference evidence="8" key="1">
    <citation type="journal article" date="2023" name="Mol. Phylogenet. Evol.">
        <title>Genome-scale phylogeny and comparative genomics of the fungal order Sordariales.</title>
        <authorList>
            <person name="Hensen N."/>
            <person name="Bonometti L."/>
            <person name="Westerberg I."/>
            <person name="Brannstrom I.O."/>
            <person name="Guillou S."/>
            <person name="Cros-Aarteil S."/>
            <person name="Calhoun S."/>
            <person name="Haridas S."/>
            <person name="Kuo A."/>
            <person name="Mondo S."/>
            <person name="Pangilinan J."/>
            <person name="Riley R."/>
            <person name="LaButti K."/>
            <person name="Andreopoulos B."/>
            <person name="Lipzen A."/>
            <person name="Chen C."/>
            <person name="Yan M."/>
            <person name="Daum C."/>
            <person name="Ng V."/>
            <person name="Clum A."/>
            <person name="Steindorff A."/>
            <person name="Ohm R.A."/>
            <person name="Martin F."/>
            <person name="Silar P."/>
            <person name="Natvig D.O."/>
            <person name="Lalanne C."/>
            <person name="Gautier V."/>
            <person name="Ament-Velasquez S.L."/>
            <person name="Kruys A."/>
            <person name="Hutchinson M.I."/>
            <person name="Powell A.J."/>
            <person name="Barry K."/>
            <person name="Miller A.N."/>
            <person name="Grigoriev I.V."/>
            <person name="Debuchy R."/>
            <person name="Gladieux P."/>
            <person name="Hiltunen Thoren M."/>
            <person name="Johannesson H."/>
        </authorList>
    </citation>
    <scope>NUCLEOTIDE SEQUENCE</scope>
    <source>
        <strain evidence="8">CBS 508.74</strain>
    </source>
</reference>
<comment type="caution">
    <text evidence="8">The sequence shown here is derived from an EMBL/GenBank/DDBJ whole genome shotgun (WGS) entry which is preliminary data.</text>
</comment>
<dbReference type="InterPro" id="IPR027417">
    <property type="entry name" value="P-loop_NTPase"/>
</dbReference>
<keyword evidence="2" id="KW-0547">Nucleotide-binding</keyword>
<keyword evidence="3" id="KW-0460">Magnesium</keyword>
<sequence length="397" mass="43088">MVMLMLRIPAVLPRQVHADPPRPKSKPVKQPKPQTKPTSRNPTGTTSTTPTIDPATLSSVSYLPTPSNNPEQSALAAPIPPVASLKSTTALFTSRKPHFLYSAARFLHLPQNSHTPEVCLLGRSNVGKSTLINALAGAEGATARASHGLRARGAGLAITSRRAGSTQCMNGYGFGVPCKEQYLSFAQAAQEAPKRAKSRSERRKEHKEEPPRHRLVMVDMPGYGLGSQEAWGVEIQKYLARRAMLRGAVLLVDAVAGIKEADKMVLGMLRDAEVRTAVVLTKADKLGGGEDGRKERVDEVCLSVWEELRRVEQESLTWLEGAERGWESEIWVTGAGDPESGGLGVAGARWAICRIAGIVKDERVFDVPGVVQKPSAPRIVSFDELMWKAPAQQRPSF</sequence>
<dbReference type="GO" id="GO:0005525">
    <property type="term" value="F:GTP binding"/>
    <property type="evidence" value="ECO:0007669"/>
    <property type="project" value="UniProtKB-KW"/>
</dbReference>
<dbReference type="EMBL" id="MU853346">
    <property type="protein sequence ID" value="KAK4111470.1"/>
    <property type="molecule type" value="Genomic_DNA"/>
</dbReference>
<evidence type="ECO:0000256" key="1">
    <source>
        <dbReference type="ARBA" id="ARBA00022723"/>
    </source>
</evidence>
<feature type="compositionally biased region" description="Polar residues" evidence="5">
    <location>
        <begin position="57"/>
        <end position="72"/>
    </location>
</feature>
<reference evidence="8" key="2">
    <citation type="submission" date="2023-05" db="EMBL/GenBank/DDBJ databases">
        <authorList>
            <consortium name="Lawrence Berkeley National Laboratory"/>
            <person name="Steindorff A."/>
            <person name="Hensen N."/>
            <person name="Bonometti L."/>
            <person name="Westerberg I."/>
            <person name="Brannstrom I.O."/>
            <person name="Guillou S."/>
            <person name="Cros-Aarteil S."/>
            <person name="Calhoun S."/>
            <person name="Haridas S."/>
            <person name="Kuo A."/>
            <person name="Mondo S."/>
            <person name="Pangilinan J."/>
            <person name="Riley R."/>
            <person name="Labutti K."/>
            <person name="Andreopoulos B."/>
            <person name="Lipzen A."/>
            <person name="Chen C."/>
            <person name="Yanf M."/>
            <person name="Daum C."/>
            <person name="Ng V."/>
            <person name="Clum A."/>
            <person name="Ohm R."/>
            <person name="Martin F."/>
            <person name="Silar P."/>
            <person name="Natvig D."/>
            <person name="Lalanne C."/>
            <person name="Gautier V."/>
            <person name="Ament-Velasquez S.L."/>
            <person name="Kruys A."/>
            <person name="Hutchinson M.I."/>
            <person name="Powell A.J."/>
            <person name="Barry K."/>
            <person name="Miller A.N."/>
            <person name="Grigoriev I.V."/>
            <person name="Debuchy R."/>
            <person name="Gladieux P."/>
            <person name="Thoren M.H."/>
            <person name="Johannesson H."/>
        </authorList>
    </citation>
    <scope>NUCLEOTIDE SEQUENCE</scope>
    <source>
        <strain evidence="8">CBS 508.74</strain>
    </source>
</reference>
<protein>
    <recommendedName>
        <fullName evidence="7">EngB-type G domain-containing protein</fullName>
    </recommendedName>
</protein>
<evidence type="ECO:0000256" key="5">
    <source>
        <dbReference type="SAM" id="MobiDB-lite"/>
    </source>
</evidence>
<dbReference type="GO" id="GO:0046872">
    <property type="term" value="F:metal ion binding"/>
    <property type="evidence" value="ECO:0007669"/>
    <property type="project" value="UniProtKB-KW"/>
</dbReference>
<keyword evidence="4" id="KW-0342">GTP-binding</keyword>
<dbReference type="Pfam" id="PF01926">
    <property type="entry name" value="MMR_HSR1"/>
    <property type="match status" value="1"/>
</dbReference>
<keyword evidence="6" id="KW-0732">Signal</keyword>